<evidence type="ECO:0000313" key="2">
    <source>
        <dbReference type="Proteomes" id="UP001164746"/>
    </source>
</evidence>
<reference evidence="1" key="1">
    <citation type="submission" date="2022-11" db="EMBL/GenBank/DDBJ databases">
        <title>Centuries of genome instability and evolution in soft-shell clam transmissible cancer (bioRxiv).</title>
        <authorList>
            <person name="Hart S.F.M."/>
            <person name="Yonemitsu M.A."/>
            <person name="Giersch R.M."/>
            <person name="Beal B.F."/>
            <person name="Arriagada G."/>
            <person name="Davis B.W."/>
            <person name="Ostrander E.A."/>
            <person name="Goff S.P."/>
            <person name="Metzger M.J."/>
        </authorList>
    </citation>
    <scope>NUCLEOTIDE SEQUENCE</scope>
    <source>
        <strain evidence="1">MELC-2E11</strain>
        <tissue evidence="1">Siphon/mantle</tissue>
    </source>
</reference>
<evidence type="ECO:0000313" key="1">
    <source>
        <dbReference type="EMBL" id="WAR01272.1"/>
    </source>
</evidence>
<organism evidence="1 2">
    <name type="scientific">Mya arenaria</name>
    <name type="common">Soft-shell clam</name>
    <dbReference type="NCBI Taxonomy" id="6604"/>
    <lineage>
        <taxon>Eukaryota</taxon>
        <taxon>Metazoa</taxon>
        <taxon>Spiralia</taxon>
        <taxon>Lophotrochozoa</taxon>
        <taxon>Mollusca</taxon>
        <taxon>Bivalvia</taxon>
        <taxon>Autobranchia</taxon>
        <taxon>Heteroconchia</taxon>
        <taxon>Euheterodonta</taxon>
        <taxon>Imparidentia</taxon>
        <taxon>Neoheterodontei</taxon>
        <taxon>Myida</taxon>
        <taxon>Myoidea</taxon>
        <taxon>Myidae</taxon>
        <taxon>Mya</taxon>
    </lineage>
</organism>
<dbReference type="InterPro" id="IPR036397">
    <property type="entry name" value="RNaseH_sf"/>
</dbReference>
<keyword evidence="2" id="KW-1185">Reference proteome</keyword>
<protein>
    <submittedName>
        <fullName evidence="1">Uncharacterized protein</fullName>
    </submittedName>
</protein>
<proteinExistence type="predicted"/>
<accession>A0ABY7DXD5</accession>
<dbReference type="Proteomes" id="UP001164746">
    <property type="component" value="Chromosome 4"/>
</dbReference>
<feature type="non-terminal residue" evidence="1">
    <location>
        <position position="131"/>
    </location>
</feature>
<dbReference type="EMBL" id="CP111015">
    <property type="protein sequence ID" value="WAR01272.1"/>
    <property type="molecule type" value="Genomic_DNA"/>
</dbReference>
<gene>
    <name evidence="1" type="ORF">MAR_007830</name>
</gene>
<name>A0ABY7DXD5_MYAAR</name>
<dbReference type="Gene3D" id="3.30.420.10">
    <property type="entry name" value="Ribonuclease H-like superfamily/Ribonuclease H"/>
    <property type="match status" value="1"/>
</dbReference>
<sequence>ASRTFVRKVGRDPSYLLRIITTDEIWVHYFESESKRASMVWKHADSPPPKKVEAVMLMGKDNALSHTPRNTQLDIDVLGFQQASIHHIPPILRHCISHIFQNRDWFMNVYENWVRRHHKCIAHKVEYFEKA</sequence>